<protein>
    <submittedName>
        <fullName evidence="1">Uncharacterized protein</fullName>
    </submittedName>
</protein>
<name>A0ABD0JX22_9CAEN</name>
<evidence type="ECO:0000313" key="2">
    <source>
        <dbReference type="Proteomes" id="UP001519460"/>
    </source>
</evidence>
<keyword evidence="2" id="KW-1185">Reference proteome</keyword>
<evidence type="ECO:0000313" key="1">
    <source>
        <dbReference type="EMBL" id="KAK7479304.1"/>
    </source>
</evidence>
<accession>A0ABD0JX22</accession>
<reference evidence="1 2" key="1">
    <citation type="journal article" date="2023" name="Sci. Data">
        <title>Genome assembly of the Korean intertidal mud-creeper Batillaria attramentaria.</title>
        <authorList>
            <person name="Patra A.K."/>
            <person name="Ho P.T."/>
            <person name="Jun S."/>
            <person name="Lee S.J."/>
            <person name="Kim Y."/>
            <person name="Won Y.J."/>
        </authorList>
    </citation>
    <scope>NUCLEOTIDE SEQUENCE [LARGE SCALE GENOMIC DNA]</scope>
    <source>
        <strain evidence="1">Wonlab-2016</strain>
    </source>
</reference>
<sequence length="80" mass="8591">MNTESQGVFHHKSIDVEITKHNEVYPEIEVERIRPMLHVTCTSGGVDGSCTQQPAATFSVVLASSSLLPVRTAAPAAERG</sequence>
<dbReference type="EMBL" id="JACVVK020000306">
    <property type="protein sequence ID" value="KAK7479304.1"/>
    <property type="molecule type" value="Genomic_DNA"/>
</dbReference>
<gene>
    <name evidence="1" type="ORF">BaRGS_00029474</name>
</gene>
<dbReference type="Proteomes" id="UP001519460">
    <property type="component" value="Unassembled WGS sequence"/>
</dbReference>
<proteinExistence type="predicted"/>
<organism evidence="1 2">
    <name type="scientific">Batillaria attramentaria</name>
    <dbReference type="NCBI Taxonomy" id="370345"/>
    <lineage>
        <taxon>Eukaryota</taxon>
        <taxon>Metazoa</taxon>
        <taxon>Spiralia</taxon>
        <taxon>Lophotrochozoa</taxon>
        <taxon>Mollusca</taxon>
        <taxon>Gastropoda</taxon>
        <taxon>Caenogastropoda</taxon>
        <taxon>Sorbeoconcha</taxon>
        <taxon>Cerithioidea</taxon>
        <taxon>Batillariidae</taxon>
        <taxon>Batillaria</taxon>
    </lineage>
</organism>
<dbReference type="AlphaFoldDB" id="A0ABD0JX22"/>
<comment type="caution">
    <text evidence="1">The sequence shown here is derived from an EMBL/GenBank/DDBJ whole genome shotgun (WGS) entry which is preliminary data.</text>
</comment>